<organism evidence="3 4">
    <name type="scientific">Phaseolus vulgaris</name>
    <name type="common">Kidney bean</name>
    <name type="synonym">French bean</name>
    <dbReference type="NCBI Taxonomy" id="3885"/>
    <lineage>
        <taxon>Eukaryota</taxon>
        <taxon>Viridiplantae</taxon>
        <taxon>Streptophyta</taxon>
        <taxon>Embryophyta</taxon>
        <taxon>Tracheophyta</taxon>
        <taxon>Spermatophyta</taxon>
        <taxon>Magnoliopsida</taxon>
        <taxon>eudicotyledons</taxon>
        <taxon>Gunneridae</taxon>
        <taxon>Pentapetalae</taxon>
        <taxon>rosids</taxon>
        <taxon>fabids</taxon>
        <taxon>Fabales</taxon>
        <taxon>Fabaceae</taxon>
        <taxon>Papilionoideae</taxon>
        <taxon>50 kb inversion clade</taxon>
        <taxon>NPAAA clade</taxon>
        <taxon>indigoferoid/millettioid clade</taxon>
        <taxon>Phaseoleae</taxon>
        <taxon>Phaseolus</taxon>
    </lineage>
</organism>
<reference evidence="4" key="1">
    <citation type="journal article" date="2014" name="Nat. Genet.">
        <title>A reference genome for common bean and genome-wide analysis of dual domestications.</title>
        <authorList>
            <person name="Schmutz J."/>
            <person name="McClean P.E."/>
            <person name="Mamidi S."/>
            <person name="Wu G.A."/>
            <person name="Cannon S.B."/>
            <person name="Grimwood J."/>
            <person name="Jenkins J."/>
            <person name="Shu S."/>
            <person name="Song Q."/>
            <person name="Chavarro C."/>
            <person name="Torres-Torres M."/>
            <person name="Geffroy V."/>
            <person name="Moghaddam S.M."/>
            <person name="Gao D."/>
            <person name="Abernathy B."/>
            <person name="Barry K."/>
            <person name="Blair M."/>
            <person name="Brick M.A."/>
            <person name="Chovatia M."/>
            <person name="Gepts P."/>
            <person name="Goodstein D.M."/>
            <person name="Gonzales M."/>
            <person name="Hellsten U."/>
            <person name="Hyten D.L."/>
            <person name="Jia G."/>
            <person name="Kelly J.D."/>
            <person name="Kudrna D."/>
            <person name="Lee R."/>
            <person name="Richard M.M."/>
            <person name="Miklas P.N."/>
            <person name="Osorno J.M."/>
            <person name="Rodrigues J."/>
            <person name="Thareau V."/>
            <person name="Urrea C.A."/>
            <person name="Wang M."/>
            <person name="Yu Y."/>
            <person name="Zhang M."/>
            <person name="Wing R.A."/>
            <person name="Cregan P.B."/>
            <person name="Rokhsar D.S."/>
            <person name="Jackson S.A."/>
        </authorList>
    </citation>
    <scope>NUCLEOTIDE SEQUENCE [LARGE SCALE GENOMIC DNA]</scope>
    <source>
        <strain evidence="4">cv. G19833</strain>
    </source>
</reference>
<evidence type="ECO:0000313" key="3">
    <source>
        <dbReference type="EMBL" id="ESW23404.1"/>
    </source>
</evidence>
<keyword evidence="2" id="KW-0732">Signal</keyword>
<dbReference type="Proteomes" id="UP000000226">
    <property type="component" value="Chromosome 4"/>
</dbReference>
<sequence>IDHSKLKPIHILFVFSLTFHLSIPTNQTYNLKSENESREVYAQDQRGSRHCSRN</sequence>
<feature type="chain" id="PRO_5004755544" evidence="2">
    <location>
        <begin position="25"/>
        <end position="54"/>
    </location>
</feature>
<evidence type="ECO:0000313" key="4">
    <source>
        <dbReference type="Proteomes" id="UP000000226"/>
    </source>
</evidence>
<feature type="non-terminal residue" evidence="3">
    <location>
        <position position="1"/>
    </location>
</feature>
<feature type="region of interest" description="Disordered" evidence="1">
    <location>
        <begin position="34"/>
        <end position="54"/>
    </location>
</feature>
<name>V7BZT1_PHAVU</name>
<gene>
    <name evidence="3" type="ORF">PHAVU_004G0439000g</name>
</gene>
<protein>
    <submittedName>
        <fullName evidence="3">Uncharacterized protein</fullName>
    </submittedName>
</protein>
<keyword evidence="4" id="KW-1185">Reference proteome</keyword>
<proteinExistence type="predicted"/>
<accession>V7BZT1</accession>
<dbReference type="AlphaFoldDB" id="V7BZT1"/>
<dbReference type="EMBL" id="CM002291">
    <property type="protein sequence ID" value="ESW23404.1"/>
    <property type="molecule type" value="Genomic_DNA"/>
</dbReference>
<feature type="non-terminal residue" evidence="3">
    <location>
        <position position="54"/>
    </location>
</feature>
<evidence type="ECO:0000256" key="1">
    <source>
        <dbReference type="SAM" id="MobiDB-lite"/>
    </source>
</evidence>
<feature type="signal peptide" evidence="2">
    <location>
        <begin position="1"/>
        <end position="24"/>
    </location>
</feature>
<dbReference type="Gramene" id="ESW23404">
    <property type="protein sequence ID" value="ESW23404"/>
    <property type="gene ID" value="PHAVU_004G0439000g"/>
</dbReference>
<evidence type="ECO:0000256" key="2">
    <source>
        <dbReference type="SAM" id="SignalP"/>
    </source>
</evidence>